<name>A0A507DHB3_9FUNG</name>
<evidence type="ECO:0000313" key="4">
    <source>
        <dbReference type="Proteomes" id="UP000320475"/>
    </source>
</evidence>
<organism evidence="3 4">
    <name type="scientific">Synchytrium endobioticum</name>
    <dbReference type="NCBI Taxonomy" id="286115"/>
    <lineage>
        <taxon>Eukaryota</taxon>
        <taxon>Fungi</taxon>
        <taxon>Fungi incertae sedis</taxon>
        <taxon>Chytridiomycota</taxon>
        <taxon>Chytridiomycota incertae sedis</taxon>
        <taxon>Chytridiomycetes</taxon>
        <taxon>Synchytriales</taxon>
        <taxon>Synchytriaceae</taxon>
        <taxon>Synchytrium</taxon>
    </lineage>
</organism>
<protein>
    <submittedName>
        <fullName evidence="3">Uncharacterized protein</fullName>
    </submittedName>
</protein>
<accession>A0A507DHB3</accession>
<sequence length="480" mass="54506">MVNPIKVGVAALLIFVTFSQSAPADPGDEEIDRIAGLLGAKRLRIIETGLAGKSPCVFLASAIKFGEDPMPVILEEINNIIEVNLPETSTCTYDQVLNPSELMVMDRDQLRIARAYHAYIFEMLKRLFLYIQSYVSGQYANLMECNRLLAGLAFVWDVLVVYYILENMCRDCYRHASACDGLKLPIHYLDQQYIAELSRDITQPFAFSHNLRHIMNTLGSSLKDKIAKLQRDYIMNRLGPTDCNALAHAYRIIARALDERSSLRRYLPRDAAEASGVLRRLSELDTIIMHHYRRLLKHQASLAEGVQEAPQYHNIFNQPNAHGNNEAFPSVADLTNDADESTHEYNNIIGQLDSLGNYHDHEDDRDRPPPELIDFFGKSEKQHLESLDGSLAMHDPERWKGTTPPVEEPSPFALSSSHWHHSKSSPHSDGKGKRPMDGTHPKVSRFGKGHNRLEARRRYNTARHSLRHIRSSETIQILHV</sequence>
<feature type="region of interest" description="Disordered" evidence="1">
    <location>
        <begin position="390"/>
        <end position="453"/>
    </location>
</feature>
<feature type="compositionally biased region" description="Basic and acidic residues" evidence="1">
    <location>
        <begin position="426"/>
        <end position="440"/>
    </location>
</feature>
<gene>
    <name evidence="3" type="ORF">SeLEV6574_g00579</name>
</gene>
<dbReference type="VEuPathDB" id="FungiDB:SeMB42_g01364"/>
<feature type="signal peptide" evidence="2">
    <location>
        <begin position="1"/>
        <end position="24"/>
    </location>
</feature>
<proteinExistence type="predicted"/>
<dbReference type="EMBL" id="QEAM01000010">
    <property type="protein sequence ID" value="TPX50974.1"/>
    <property type="molecule type" value="Genomic_DNA"/>
</dbReference>
<evidence type="ECO:0000256" key="1">
    <source>
        <dbReference type="SAM" id="MobiDB-lite"/>
    </source>
</evidence>
<keyword evidence="2" id="KW-0732">Signal</keyword>
<feature type="chain" id="PRO_5021187770" evidence="2">
    <location>
        <begin position="25"/>
        <end position="480"/>
    </location>
</feature>
<evidence type="ECO:0000313" key="3">
    <source>
        <dbReference type="EMBL" id="TPX50974.1"/>
    </source>
</evidence>
<comment type="caution">
    <text evidence="3">The sequence shown here is derived from an EMBL/GenBank/DDBJ whole genome shotgun (WGS) entry which is preliminary data.</text>
</comment>
<feature type="compositionally biased region" description="Basic and acidic residues" evidence="1">
    <location>
        <begin position="358"/>
        <end position="369"/>
    </location>
</feature>
<dbReference type="Proteomes" id="UP000320475">
    <property type="component" value="Unassembled WGS sequence"/>
</dbReference>
<evidence type="ECO:0000256" key="2">
    <source>
        <dbReference type="SAM" id="SignalP"/>
    </source>
</evidence>
<reference evidence="3 4" key="1">
    <citation type="journal article" date="2019" name="Sci. Rep.">
        <title>Comparative genomics of chytrid fungi reveal insights into the obligate biotrophic and pathogenic lifestyle of Synchytrium endobioticum.</title>
        <authorList>
            <person name="van de Vossenberg B.T.L.H."/>
            <person name="Warris S."/>
            <person name="Nguyen H.D.T."/>
            <person name="van Gent-Pelzer M.P.E."/>
            <person name="Joly D.L."/>
            <person name="van de Geest H.C."/>
            <person name="Bonants P.J.M."/>
            <person name="Smith D.S."/>
            <person name="Levesque C.A."/>
            <person name="van der Lee T.A.J."/>
        </authorList>
    </citation>
    <scope>NUCLEOTIDE SEQUENCE [LARGE SCALE GENOMIC DNA]</scope>
    <source>
        <strain evidence="3 4">LEV6574</strain>
    </source>
</reference>
<feature type="region of interest" description="Disordered" evidence="1">
    <location>
        <begin position="354"/>
        <end position="374"/>
    </location>
</feature>
<dbReference type="AlphaFoldDB" id="A0A507DHB3"/>